<reference evidence="2 3" key="1">
    <citation type="submission" date="2023-07" db="EMBL/GenBank/DDBJ databases">
        <title>Paenibacillus sp. JX-17 nov. isolated from soil.</title>
        <authorList>
            <person name="Wan Y."/>
            <person name="Liu B."/>
        </authorList>
    </citation>
    <scope>NUCLEOTIDE SEQUENCE [LARGE SCALE GENOMIC DNA]</scope>
    <source>
        <strain evidence="2 3">JX-17</strain>
    </source>
</reference>
<dbReference type="EMBL" id="JAUQTB010000020">
    <property type="protein sequence ID" value="MDO7908661.1"/>
    <property type="molecule type" value="Genomic_DNA"/>
</dbReference>
<organism evidence="2 3">
    <name type="scientific">Paenibacillus lacisoli</name>
    <dbReference type="NCBI Taxonomy" id="3064525"/>
    <lineage>
        <taxon>Bacteria</taxon>
        <taxon>Bacillati</taxon>
        <taxon>Bacillota</taxon>
        <taxon>Bacilli</taxon>
        <taxon>Bacillales</taxon>
        <taxon>Paenibacillaceae</taxon>
        <taxon>Paenibacillus</taxon>
    </lineage>
</organism>
<gene>
    <name evidence="2" type="ORF">Q5741_19935</name>
</gene>
<keyword evidence="3" id="KW-1185">Reference proteome</keyword>
<dbReference type="Pfam" id="PF07441">
    <property type="entry name" value="BofA"/>
    <property type="match status" value="1"/>
</dbReference>
<protein>
    <submittedName>
        <fullName evidence="2">Pro-sigmaK processing inhibitor BofA family protein</fullName>
    </submittedName>
</protein>
<dbReference type="RefSeq" id="WP_305025884.1">
    <property type="nucleotide sequence ID" value="NZ_JAUQTB010000020.1"/>
</dbReference>
<evidence type="ECO:0000256" key="1">
    <source>
        <dbReference type="SAM" id="Phobius"/>
    </source>
</evidence>
<comment type="caution">
    <text evidence="2">The sequence shown here is derived from an EMBL/GenBank/DDBJ whole genome shotgun (WGS) entry which is preliminary data.</text>
</comment>
<dbReference type="InterPro" id="IPR010001">
    <property type="entry name" value="BofA"/>
</dbReference>
<proteinExistence type="predicted"/>
<keyword evidence="1" id="KW-0472">Membrane</keyword>
<dbReference type="Proteomes" id="UP001240171">
    <property type="component" value="Unassembled WGS sequence"/>
</dbReference>
<keyword evidence="1" id="KW-0812">Transmembrane</keyword>
<feature type="transmembrane region" description="Helical" evidence="1">
    <location>
        <begin position="28"/>
        <end position="48"/>
    </location>
</feature>
<accession>A0ABT9CHA9</accession>
<sequence length="88" mass="9511">MKIAIWGVLILSLSAIVLLSIRRRIGAAWLTVFGFHLVLAAVALYAVNELNWPGYAYIPLNPYTIGTVAVLGLPGVAMIYALKITLIS</sequence>
<evidence type="ECO:0000313" key="3">
    <source>
        <dbReference type="Proteomes" id="UP001240171"/>
    </source>
</evidence>
<evidence type="ECO:0000313" key="2">
    <source>
        <dbReference type="EMBL" id="MDO7908661.1"/>
    </source>
</evidence>
<name>A0ABT9CHA9_9BACL</name>
<feature type="transmembrane region" description="Helical" evidence="1">
    <location>
        <begin position="6"/>
        <end position="21"/>
    </location>
</feature>
<feature type="transmembrane region" description="Helical" evidence="1">
    <location>
        <begin position="60"/>
        <end position="82"/>
    </location>
</feature>
<keyword evidence="1" id="KW-1133">Transmembrane helix</keyword>